<evidence type="ECO:0000256" key="16">
    <source>
        <dbReference type="ARBA" id="ARBA00032853"/>
    </source>
</evidence>
<evidence type="ECO:0000256" key="4">
    <source>
        <dbReference type="ARBA" id="ARBA00010561"/>
    </source>
</evidence>
<gene>
    <name evidence="19 20" type="primary">cobS</name>
    <name evidence="20" type="ORF">J2D73_01270</name>
</gene>
<comment type="caution">
    <text evidence="20">The sequence shown here is derived from an EMBL/GenBank/DDBJ whole genome shotgun (WGS) entry which is preliminary data.</text>
</comment>
<evidence type="ECO:0000256" key="8">
    <source>
        <dbReference type="ARBA" id="ARBA00022573"/>
    </source>
</evidence>
<keyword evidence="9 19" id="KW-0808">Transferase</keyword>
<reference evidence="20 21" key="1">
    <citation type="submission" date="2021-03" db="EMBL/GenBank/DDBJ databases">
        <title>The complete genome sequence of Acetobacter sacchari TBRC 11175.</title>
        <authorList>
            <person name="Charoenyingcharoen P."/>
            <person name="Yukphan P."/>
        </authorList>
    </citation>
    <scope>NUCLEOTIDE SEQUENCE [LARGE SCALE GENOMIC DNA]</scope>
    <source>
        <strain evidence="20 21">TBRC 11175</strain>
    </source>
</reference>
<feature type="transmembrane region" description="Helical" evidence="19">
    <location>
        <begin position="141"/>
        <end position="162"/>
    </location>
</feature>
<evidence type="ECO:0000256" key="13">
    <source>
        <dbReference type="ARBA" id="ARBA00023136"/>
    </source>
</evidence>
<comment type="similarity">
    <text evidence="4 19">Belongs to the CobS family.</text>
</comment>
<keyword evidence="13 19" id="KW-0472">Membrane</keyword>
<keyword evidence="12 19" id="KW-1133">Transmembrane helix</keyword>
<evidence type="ECO:0000256" key="17">
    <source>
        <dbReference type="ARBA" id="ARBA00048623"/>
    </source>
</evidence>
<keyword evidence="7 19" id="KW-1003">Cell membrane</keyword>
<keyword evidence="11 19" id="KW-0460">Magnesium</keyword>
<evidence type="ECO:0000256" key="15">
    <source>
        <dbReference type="ARBA" id="ARBA00032605"/>
    </source>
</evidence>
<evidence type="ECO:0000256" key="7">
    <source>
        <dbReference type="ARBA" id="ARBA00022475"/>
    </source>
</evidence>
<organism evidence="20 21">
    <name type="scientific">Acetobacter sacchari</name>
    <dbReference type="NCBI Taxonomy" id="2661687"/>
    <lineage>
        <taxon>Bacteria</taxon>
        <taxon>Pseudomonadati</taxon>
        <taxon>Pseudomonadota</taxon>
        <taxon>Alphaproteobacteria</taxon>
        <taxon>Acetobacterales</taxon>
        <taxon>Acetobacteraceae</taxon>
        <taxon>Acetobacter</taxon>
    </lineage>
</organism>
<dbReference type="Pfam" id="PF02654">
    <property type="entry name" value="CobS"/>
    <property type="match status" value="1"/>
</dbReference>
<dbReference type="GO" id="GO:0051073">
    <property type="term" value="F:adenosylcobinamide-GDP ribazoletransferase activity"/>
    <property type="evidence" value="ECO:0007669"/>
    <property type="project" value="UniProtKB-EC"/>
</dbReference>
<protein>
    <recommendedName>
        <fullName evidence="6 19">Adenosylcobinamide-GDP ribazoletransferase</fullName>
        <ecNumber evidence="5 19">2.7.8.26</ecNumber>
    </recommendedName>
    <alternativeName>
        <fullName evidence="16 19">Cobalamin synthase</fullName>
    </alternativeName>
    <alternativeName>
        <fullName evidence="15 19">Cobalamin-5'-phosphate synthase</fullName>
    </alternativeName>
</protein>
<evidence type="ECO:0000256" key="6">
    <source>
        <dbReference type="ARBA" id="ARBA00015850"/>
    </source>
</evidence>
<proteinExistence type="inferred from homology"/>
<evidence type="ECO:0000256" key="11">
    <source>
        <dbReference type="ARBA" id="ARBA00022842"/>
    </source>
</evidence>
<evidence type="ECO:0000256" key="9">
    <source>
        <dbReference type="ARBA" id="ARBA00022679"/>
    </source>
</evidence>
<keyword evidence="8 19" id="KW-0169">Cobalamin biosynthesis</keyword>
<comment type="function">
    <text evidence="14 19">Joins adenosylcobinamide-GDP and alpha-ribazole to generate adenosylcobalamin (Ado-cobalamin). Also synthesizes adenosylcobalamin 5'-phosphate from adenosylcobinamide-GDP and alpha-ribazole 5'-phosphate.</text>
</comment>
<keyword evidence="21" id="KW-1185">Reference proteome</keyword>
<comment type="pathway">
    <text evidence="3 19">Cofactor biosynthesis; adenosylcobalamin biosynthesis; adenosylcobalamin from cob(II)yrinate a,c-diamide: step 7/7.</text>
</comment>
<comment type="catalytic activity">
    <reaction evidence="17 19">
        <text>alpha-ribazole + adenosylcob(III)inamide-GDP = adenosylcob(III)alamin + GMP + H(+)</text>
        <dbReference type="Rhea" id="RHEA:16049"/>
        <dbReference type="ChEBI" id="CHEBI:10329"/>
        <dbReference type="ChEBI" id="CHEBI:15378"/>
        <dbReference type="ChEBI" id="CHEBI:18408"/>
        <dbReference type="ChEBI" id="CHEBI:58115"/>
        <dbReference type="ChEBI" id="CHEBI:60487"/>
        <dbReference type="EC" id="2.7.8.26"/>
    </reaction>
</comment>
<feature type="transmembrane region" description="Helical" evidence="19">
    <location>
        <begin position="201"/>
        <end position="218"/>
    </location>
</feature>
<evidence type="ECO:0000256" key="19">
    <source>
        <dbReference type="HAMAP-Rule" id="MF_00719"/>
    </source>
</evidence>
<dbReference type="RefSeq" id="WP_207878594.1">
    <property type="nucleotide sequence ID" value="NZ_JAFVMF010000001.1"/>
</dbReference>
<evidence type="ECO:0000256" key="2">
    <source>
        <dbReference type="ARBA" id="ARBA00004651"/>
    </source>
</evidence>
<dbReference type="EC" id="2.7.8.26" evidence="5 19"/>
<dbReference type="NCBIfam" id="TIGR00317">
    <property type="entry name" value="cobS"/>
    <property type="match status" value="1"/>
</dbReference>
<name>A0ABS3LR99_9PROT</name>
<evidence type="ECO:0000256" key="18">
    <source>
        <dbReference type="ARBA" id="ARBA00049504"/>
    </source>
</evidence>
<accession>A0ABS3LR99</accession>
<evidence type="ECO:0000313" key="21">
    <source>
        <dbReference type="Proteomes" id="UP000664771"/>
    </source>
</evidence>
<evidence type="ECO:0000256" key="12">
    <source>
        <dbReference type="ARBA" id="ARBA00022989"/>
    </source>
</evidence>
<sequence>MTQALRADLACGLGLLTRLPTGWLGANGAAMSMARSSWTWPLIGGLIGLIGGGAMEALRALGIPAPVAALCALSVQTLLTGGLHEDGLADVADGFGGGRDRERKLAIMRDSRIGSYGALALVLTTMLRASAIAAIPADRALAALVLASAASRGALPLVMTLLPPAREDGLGRSVGKPPAFAVVFGLVAPLGFLLITSQRPAEWTATMIGAAFIAIMAWRQINGYTGDVLGATVVVAECGAMIAASAGGA</sequence>
<evidence type="ECO:0000256" key="3">
    <source>
        <dbReference type="ARBA" id="ARBA00004663"/>
    </source>
</evidence>
<dbReference type="Proteomes" id="UP000664771">
    <property type="component" value="Unassembled WGS sequence"/>
</dbReference>
<comment type="cofactor">
    <cofactor evidence="1 19">
        <name>Mg(2+)</name>
        <dbReference type="ChEBI" id="CHEBI:18420"/>
    </cofactor>
</comment>
<evidence type="ECO:0000256" key="10">
    <source>
        <dbReference type="ARBA" id="ARBA00022692"/>
    </source>
</evidence>
<evidence type="ECO:0000256" key="1">
    <source>
        <dbReference type="ARBA" id="ARBA00001946"/>
    </source>
</evidence>
<dbReference type="HAMAP" id="MF_00719">
    <property type="entry name" value="CobS"/>
    <property type="match status" value="1"/>
</dbReference>
<dbReference type="PANTHER" id="PTHR34148">
    <property type="entry name" value="ADENOSYLCOBINAMIDE-GDP RIBAZOLETRANSFERASE"/>
    <property type="match status" value="1"/>
</dbReference>
<keyword evidence="10 19" id="KW-0812">Transmembrane</keyword>
<dbReference type="InterPro" id="IPR003805">
    <property type="entry name" value="CobS"/>
</dbReference>
<dbReference type="PANTHER" id="PTHR34148:SF1">
    <property type="entry name" value="ADENOSYLCOBINAMIDE-GDP RIBAZOLETRANSFERASE"/>
    <property type="match status" value="1"/>
</dbReference>
<dbReference type="EMBL" id="JAFVMF010000001">
    <property type="protein sequence ID" value="MBO1358429.1"/>
    <property type="molecule type" value="Genomic_DNA"/>
</dbReference>
<evidence type="ECO:0000313" key="20">
    <source>
        <dbReference type="EMBL" id="MBO1358429.1"/>
    </source>
</evidence>
<feature type="transmembrane region" description="Helical" evidence="19">
    <location>
        <begin position="113"/>
        <end position="135"/>
    </location>
</feature>
<comment type="subcellular location">
    <subcellularLocation>
        <location evidence="2 19">Cell membrane</location>
        <topology evidence="2 19">Multi-pass membrane protein</topology>
    </subcellularLocation>
</comment>
<feature type="transmembrane region" description="Helical" evidence="19">
    <location>
        <begin position="174"/>
        <end position="195"/>
    </location>
</feature>
<evidence type="ECO:0000256" key="5">
    <source>
        <dbReference type="ARBA" id="ARBA00013200"/>
    </source>
</evidence>
<evidence type="ECO:0000256" key="14">
    <source>
        <dbReference type="ARBA" id="ARBA00025228"/>
    </source>
</evidence>
<comment type="catalytic activity">
    <reaction evidence="18 19">
        <text>alpha-ribazole 5'-phosphate + adenosylcob(III)inamide-GDP = adenosylcob(III)alamin 5'-phosphate + GMP + H(+)</text>
        <dbReference type="Rhea" id="RHEA:23560"/>
        <dbReference type="ChEBI" id="CHEBI:15378"/>
        <dbReference type="ChEBI" id="CHEBI:57918"/>
        <dbReference type="ChEBI" id="CHEBI:58115"/>
        <dbReference type="ChEBI" id="CHEBI:60487"/>
        <dbReference type="ChEBI" id="CHEBI:60493"/>
        <dbReference type="EC" id="2.7.8.26"/>
    </reaction>
</comment>